<sequence>MTIAKIDKPNWHDYFGRISKTLVGKNAELEVDALEIGSQLEADWVPLLGIVYDPASDILAVMVEGLDHMIRHPQTLYVDMLGSELLSMEVNDADHFRHIIKLRDPLLLAAPHG</sequence>
<name>A0ABT5K570_9BURK</name>
<comment type="caution">
    <text evidence="1">The sequence shown here is derived from an EMBL/GenBank/DDBJ whole genome shotgun (WGS) entry which is preliminary data.</text>
</comment>
<keyword evidence="2" id="KW-1185">Reference proteome</keyword>
<dbReference type="Pfam" id="PF17269">
    <property type="entry name" value="DUF5335"/>
    <property type="match status" value="1"/>
</dbReference>
<dbReference type="Proteomes" id="UP001221208">
    <property type="component" value="Unassembled WGS sequence"/>
</dbReference>
<proteinExistence type="predicted"/>
<protein>
    <submittedName>
        <fullName evidence="1">DUF5335 family protein</fullName>
    </submittedName>
</protein>
<dbReference type="RefSeq" id="WP_273673761.1">
    <property type="nucleotide sequence ID" value="NZ_JAQQXR010000010.1"/>
</dbReference>
<evidence type="ECO:0000313" key="1">
    <source>
        <dbReference type="EMBL" id="MDC8760147.1"/>
    </source>
</evidence>
<gene>
    <name evidence="1" type="ORF">OIK44_21380</name>
</gene>
<organism evidence="1 2">
    <name type="scientific">Janthinobacterium fluminis</name>
    <dbReference type="NCBI Taxonomy" id="2987524"/>
    <lineage>
        <taxon>Bacteria</taxon>
        <taxon>Pseudomonadati</taxon>
        <taxon>Pseudomonadota</taxon>
        <taxon>Betaproteobacteria</taxon>
        <taxon>Burkholderiales</taxon>
        <taxon>Oxalobacteraceae</taxon>
        <taxon>Janthinobacterium</taxon>
    </lineage>
</organism>
<reference evidence="1 2" key="1">
    <citation type="submission" date="2022-10" db="EMBL/GenBank/DDBJ databases">
        <title>Janthinobacterium sp. hw3 Genome sequencing.</title>
        <authorList>
            <person name="Park S."/>
        </authorList>
    </citation>
    <scope>NUCLEOTIDE SEQUENCE [LARGE SCALE GENOMIC DNA]</scope>
    <source>
        <strain evidence="2">hw3</strain>
    </source>
</reference>
<evidence type="ECO:0000313" key="2">
    <source>
        <dbReference type="Proteomes" id="UP001221208"/>
    </source>
</evidence>
<accession>A0ABT5K570</accession>
<dbReference type="EMBL" id="JAQQXR010000010">
    <property type="protein sequence ID" value="MDC8760147.1"/>
    <property type="molecule type" value="Genomic_DNA"/>
</dbReference>
<dbReference type="InterPro" id="IPR035223">
    <property type="entry name" value="DUF5335"/>
</dbReference>